<reference evidence="1 2" key="1">
    <citation type="journal article" date="2019" name="Nat. Ecol. Evol.">
        <title>Megaphylogeny resolves global patterns of mushroom evolution.</title>
        <authorList>
            <person name="Varga T."/>
            <person name="Krizsan K."/>
            <person name="Foldi C."/>
            <person name="Dima B."/>
            <person name="Sanchez-Garcia M."/>
            <person name="Sanchez-Ramirez S."/>
            <person name="Szollosi G.J."/>
            <person name="Szarkandi J.G."/>
            <person name="Papp V."/>
            <person name="Albert L."/>
            <person name="Andreopoulos W."/>
            <person name="Angelini C."/>
            <person name="Antonin V."/>
            <person name="Barry K.W."/>
            <person name="Bougher N.L."/>
            <person name="Buchanan P."/>
            <person name="Buyck B."/>
            <person name="Bense V."/>
            <person name="Catcheside P."/>
            <person name="Chovatia M."/>
            <person name="Cooper J."/>
            <person name="Damon W."/>
            <person name="Desjardin D."/>
            <person name="Finy P."/>
            <person name="Geml J."/>
            <person name="Haridas S."/>
            <person name="Hughes K."/>
            <person name="Justo A."/>
            <person name="Karasinski D."/>
            <person name="Kautmanova I."/>
            <person name="Kiss B."/>
            <person name="Kocsube S."/>
            <person name="Kotiranta H."/>
            <person name="LaButti K.M."/>
            <person name="Lechner B.E."/>
            <person name="Liimatainen K."/>
            <person name="Lipzen A."/>
            <person name="Lukacs Z."/>
            <person name="Mihaltcheva S."/>
            <person name="Morgado L.N."/>
            <person name="Niskanen T."/>
            <person name="Noordeloos M.E."/>
            <person name="Ohm R.A."/>
            <person name="Ortiz-Santana B."/>
            <person name="Ovrebo C."/>
            <person name="Racz N."/>
            <person name="Riley R."/>
            <person name="Savchenko A."/>
            <person name="Shiryaev A."/>
            <person name="Soop K."/>
            <person name="Spirin V."/>
            <person name="Szebenyi C."/>
            <person name="Tomsovsky M."/>
            <person name="Tulloss R.E."/>
            <person name="Uehling J."/>
            <person name="Grigoriev I.V."/>
            <person name="Vagvolgyi C."/>
            <person name="Papp T."/>
            <person name="Martin F.M."/>
            <person name="Miettinen O."/>
            <person name="Hibbett D.S."/>
            <person name="Nagy L.G."/>
        </authorList>
    </citation>
    <scope>NUCLEOTIDE SEQUENCE [LARGE SCALE GENOMIC DNA]</scope>
    <source>
        <strain evidence="1 2">FP101781</strain>
    </source>
</reference>
<sequence>MPRRPLPHSAEDEPINRPRLKDVKTEALLRSVERGSVTHIARMSAFERYPGDSHDGAIVLRSVLRLLDAELSPTRPSPLGSTPGPQLQETLQRILGWMDIVCISIRKINEKDTAMLATFTGIYKENLHVVLRWLRFYMGEARWAFTWQFPAADMVAPKVVIETLHNMHTVCKSDDFRATMHTSGDVIDLLLSVWLWQDRHENAMYLTYPPEKSGGKYALDPTIHLFAEFCLDRKSQFLVWEKVFALTGREQIGSIKPPPTLSRTCEGLIAR</sequence>
<keyword evidence="2" id="KW-1185">Reference proteome</keyword>
<gene>
    <name evidence="1" type="ORF">FA13DRAFT_1738363</name>
</gene>
<evidence type="ECO:0000313" key="1">
    <source>
        <dbReference type="EMBL" id="TEB25425.1"/>
    </source>
</evidence>
<dbReference type="AlphaFoldDB" id="A0A4Y7SU80"/>
<accession>A0A4Y7SU80</accession>
<name>A0A4Y7SU80_COPMI</name>
<dbReference type="Proteomes" id="UP000298030">
    <property type="component" value="Unassembled WGS sequence"/>
</dbReference>
<organism evidence="1 2">
    <name type="scientific">Coprinellus micaceus</name>
    <name type="common">Glistening ink-cap mushroom</name>
    <name type="synonym">Coprinus micaceus</name>
    <dbReference type="NCBI Taxonomy" id="71717"/>
    <lineage>
        <taxon>Eukaryota</taxon>
        <taxon>Fungi</taxon>
        <taxon>Dikarya</taxon>
        <taxon>Basidiomycota</taxon>
        <taxon>Agaricomycotina</taxon>
        <taxon>Agaricomycetes</taxon>
        <taxon>Agaricomycetidae</taxon>
        <taxon>Agaricales</taxon>
        <taxon>Agaricineae</taxon>
        <taxon>Psathyrellaceae</taxon>
        <taxon>Coprinellus</taxon>
    </lineage>
</organism>
<comment type="caution">
    <text evidence="1">The sequence shown here is derived from an EMBL/GenBank/DDBJ whole genome shotgun (WGS) entry which is preliminary data.</text>
</comment>
<dbReference type="EMBL" id="QPFP01000057">
    <property type="protein sequence ID" value="TEB25425.1"/>
    <property type="molecule type" value="Genomic_DNA"/>
</dbReference>
<protein>
    <submittedName>
        <fullName evidence="1">Uncharacterized protein</fullName>
    </submittedName>
</protein>
<proteinExistence type="predicted"/>
<evidence type="ECO:0000313" key="2">
    <source>
        <dbReference type="Proteomes" id="UP000298030"/>
    </source>
</evidence>